<dbReference type="Proteomes" id="UP000187203">
    <property type="component" value="Unassembled WGS sequence"/>
</dbReference>
<evidence type="ECO:0000313" key="1">
    <source>
        <dbReference type="EMBL" id="OMP01303.1"/>
    </source>
</evidence>
<evidence type="ECO:0000313" key="2">
    <source>
        <dbReference type="Proteomes" id="UP000187203"/>
    </source>
</evidence>
<accession>A0A1R3K2K3</accession>
<dbReference type="EMBL" id="AWUE01014792">
    <property type="protein sequence ID" value="OMP01303.1"/>
    <property type="molecule type" value="Genomic_DNA"/>
</dbReference>
<protein>
    <submittedName>
        <fullName evidence="1">Uncharacterized protein</fullName>
    </submittedName>
</protein>
<sequence>MISSTYLANTFKAIHRSWLPIVSRRNLPAVTRFCLYSSYLAGLIIHRPLPQHRFLGGVDYSSPSTSASASWLDVLPFNVYHPLPCSLSFDHPPPFVFDFMEFDGMVTLLRFNHPPPFALSGMARVHHNYPPPFLELLSAQLVSHTNHIERKC</sequence>
<comment type="caution">
    <text evidence="1">The sequence shown here is derived from an EMBL/GenBank/DDBJ whole genome shotgun (WGS) entry which is preliminary data.</text>
</comment>
<name>A0A1R3K2K3_9ROSI</name>
<gene>
    <name evidence="1" type="ORF">COLO4_11986</name>
</gene>
<keyword evidence="2" id="KW-1185">Reference proteome</keyword>
<proteinExistence type="predicted"/>
<dbReference type="AlphaFoldDB" id="A0A1R3K2K3"/>
<reference evidence="2" key="1">
    <citation type="submission" date="2013-09" db="EMBL/GenBank/DDBJ databases">
        <title>Corchorus olitorius genome sequencing.</title>
        <authorList>
            <person name="Alam M."/>
            <person name="Haque M.S."/>
            <person name="Islam M.S."/>
            <person name="Emdad E.M."/>
            <person name="Islam M.M."/>
            <person name="Ahmed B."/>
            <person name="Halim A."/>
            <person name="Hossen Q.M.M."/>
            <person name="Hossain M.Z."/>
            <person name="Ahmed R."/>
            <person name="Khan M.M."/>
            <person name="Islam R."/>
            <person name="Rashid M.M."/>
            <person name="Khan S.A."/>
            <person name="Rahman M.S."/>
            <person name="Alam M."/>
            <person name="Yahiya A.S."/>
            <person name="Khan M.S."/>
            <person name="Azam M.S."/>
            <person name="Haque T."/>
            <person name="Lashkar M.Z.H."/>
            <person name="Akhand A.I."/>
            <person name="Morshed G."/>
            <person name="Roy S."/>
            <person name="Uddin K.S."/>
            <person name="Rabeya T."/>
            <person name="Hossain A.S."/>
            <person name="Chowdhury A."/>
            <person name="Snigdha A.R."/>
            <person name="Mortoza M.S."/>
            <person name="Matin S.A."/>
            <person name="Hoque S.M.E."/>
            <person name="Islam M.K."/>
            <person name="Roy D.K."/>
            <person name="Haider R."/>
            <person name="Moosa M.M."/>
            <person name="Elias S.M."/>
            <person name="Hasan A.M."/>
            <person name="Jahan S."/>
            <person name="Shafiuddin M."/>
            <person name="Mahmood N."/>
            <person name="Shommy N.S."/>
        </authorList>
    </citation>
    <scope>NUCLEOTIDE SEQUENCE [LARGE SCALE GENOMIC DNA]</scope>
    <source>
        <strain evidence="2">cv. O-4</strain>
    </source>
</reference>
<organism evidence="1 2">
    <name type="scientific">Corchorus olitorius</name>
    <dbReference type="NCBI Taxonomy" id="93759"/>
    <lineage>
        <taxon>Eukaryota</taxon>
        <taxon>Viridiplantae</taxon>
        <taxon>Streptophyta</taxon>
        <taxon>Embryophyta</taxon>
        <taxon>Tracheophyta</taxon>
        <taxon>Spermatophyta</taxon>
        <taxon>Magnoliopsida</taxon>
        <taxon>eudicotyledons</taxon>
        <taxon>Gunneridae</taxon>
        <taxon>Pentapetalae</taxon>
        <taxon>rosids</taxon>
        <taxon>malvids</taxon>
        <taxon>Malvales</taxon>
        <taxon>Malvaceae</taxon>
        <taxon>Grewioideae</taxon>
        <taxon>Apeibeae</taxon>
        <taxon>Corchorus</taxon>
    </lineage>
</organism>